<feature type="compositionally biased region" description="Basic and acidic residues" evidence="1">
    <location>
        <begin position="735"/>
        <end position="754"/>
    </location>
</feature>
<dbReference type="Proteomes" id="UP000294933">
    <property type="component" value="Unassembled WGS sequence"/>
</dbReference>
<feature type="region of interest" description="Disordered" evidence="1">
    <location>
        <begin position="104"/>
        <end position="130"/>
    </location>
</feature>
<sequence>MFKGNRTGNRLHFESAKSATTGNLNINVTSQIDKDKVHVRDGVQRRVKEIPSTLTARYCYRTKEIRIRIARGRLFLARDEDEGERIGTYHVHQGLWVMRVSTANSSCSNTSPSEPPKRNEPQTSPPRVERAAPSLVSLITQPHASTHRSPTRYLGVHAPVERGERQWRGRVGDRVGGVGVVAACVVGRAGRRRCQDSKTHFACIGERIVGAVQRDTALKEKGILHERGQNPEQEKYHDESNPFEGAKEDKSESQEKDRVKAGGQCCEAKTGSRASGANAGGGPRSQARQTGTTANPTTDEGAATQAAHDLDDEQTRPGESEGREFADGAGIDGFERYMTQSVLSPHEARFWLKVEIPVDGADTDIDPVAAVASSEVDLNVVRWKSESEPLYAQASAHATTCVRICGAGDRSRIRVRIWAELGQNEGVRARRQREQWWTAVIIPPLGLDMNCADPTSDQADGTETMFGVLQMHWLTRQYWLNYDPKDVRLDASEGGLGFALPIAIDKLWEVLRVEDHPRRIRIRVLIITNIQHPLHNPRPNPRPKRLPRLINWIERVVHRARGVVPRIGGTNTKRVHRHMRSSGALRGLGSDNVETYGYRRLERELGRATHRREWGVGTVDSKSPSEPTITWSKRYKRAYLDHNLPTRGIDGGITRMGAAAVAGAVDVIVVVAIATSGSSTVNATSRSRETETENGKGKRKEGEARTRTKRVTNCELKIGVSVRNDEEEEEEDDALETRRENGEGRMGKEKGAYG</sequence>
<feature type="compositionally biased region" description="Basic and acidic residues" evidence="1">
    <location>
        <begin position="313"/>
        <end position="326"/>
    </location>
</feature>
<dbReference type="VEuPathDB" id="FungiDB:BD410DRAFT_806407"/>
<organism evidence="2 3">
    <name type="scientific">Rickenella mellea</name>
    <dbReference type="NCBI Taxonomy" id="50990"/>
    <lineage>
        <taxon>Eukaryota</taxon>
        <taxon>Fungi</taxon>
        <taxon>Dikarya</taxon>
        <taxon>Basidiomycota</taxon>
        <taxon>Agaricomycotina</taxon>
        <taxon>Agaricomycetes</taxon>
        <taxon>Hymenochaetales</taxon>
        <taxon>Rickenellaceae</taxon>
        <taxon>Rickenella</taxon>
    </lineage>
</organism>
<dbReference type="EMBL" id="ML170205">
    <property type="protein sequence ID" value="TDL18702.1"/>
    <property type="molecule type" value="Genomic_DNA"/>
</dbReference>
<feature type="compositionally biased region" description="Polar residues" evidence="1">
    <location>
        <begin position="286"/>
        <end position="298"/>
    </location>
</feature>
<evidence type="ECO:0000313" key="3">
    <source>
        <dbReference type="Proteomes" id="UP000294933"/>
    </source>
</evidence>
<proteinExistence type="predicted"/>
<evidence type="ECO:0000256" key="1">
    <source>
        <dbReference type="SAM" id="MobiDB-lite"/>
    </source>
</evidence>
<dbReference type="AlphaFoldDB" id="A0A4Y7PUY9"/>
<gene>
    <name evidence="2" type="ORF">BD410DRAFT_806407</name>
</gene>
<keyword evidence="3" id="KW-1185">Reference proteome</keyword>
<feature type="region of interest" description="Disordered" evidence="1">
    <location>
        <begin position="678"/>
        <end position="754"/>
    </location>
</feature>
<reference evidence="2 3" key="1">
    <citation type="submission" date="2018-06" db="EMBL/GenBank/DDBJ databases">
        <title>A transcriptomic atlas of mushroom development highlights an independent origin of complex multicellularity.</title>
        <authorList>
            <consortium name="DOE Joint Genome Institute"/>
            <person name="Krizsan K."/>
            <person name="Almasi E."/>
            <person name="Merenyi Z."/>
            <person name="Sahu N."/>
            <person name="Viragh M."/>
            <person name="Koszo T."/>
            <person name="Mondo S."/>
            <person name="Kiss B."/>
            <person name="Balint B."/>
            <person name="Kues U."/>
            <person name="Barry K."/>
            <person name="Hegedus J.C."/>
            <person name="Henrissat B."/>
            <person name="Johnson J."/>
            <person name="Lipzen A."/>
            <person name="Ohm R."/>
            <person name="Nagy I."/>
            <person name="Pangilinan J."/>
            <person name="Yan J."/>
            <person name="Xiong Y."/>
            <person name="Grigoriev I.V."/>
            <person name="Hibbett D.S."/>
            <person name="Nagy L.G."/>
        </authorList>
    </citation>
    <scope>NUCLEOTIDE SEQUENCE [LARGE SCALE GENOMIC DNA]</scope>
    <source>
        <strain evidence="2 3">SZMC22713</strain>
    </source>
</reference>
<feature type="compositionally biased region" description="Basic and acidic residues" evidence="1">
    <location>
        <begin position="224"/>
        <end position="260"/>
    </location>
</feature>
<name>A0A4Y7PUY9_9AGAM</name>
<feature type="region of interest" description="Disordered" evidence="1">
    <location>
        <begin position="224"/>
        <end position="327"/>
    </location>
</feature>
<evidence type="ECO:0000313" key="2">
    <source>
        <dbReference type="EMBL" id="TDL18702.1"/>
    </source>
</evidence>
<feature type="compositionally biased region" description="Basic and acidic residues" evidence="1">
    <location>
        <begin position="686"/>
        <end position="706"/>
    </location>
</feature>
<protein>
    <submittedName>
        <fullName evidence="2">Uncharacterized protein</fullName>
    </submittedName>
</protein>
<feature type="compositionally biased region" description="Acidic residues" evidence="1">
    <location>
        <begin position="725"/>
        <end position="734"/>
    </location>
</feature>
<accession>A0A4Y7PUY9</accession>